<organism evidence="1 2">
    <name type="scientific">Saliniramus fredricksonii</name>
    <dbReference type="NCBI Taxonomy" id="1653334"/>
    <lineage>
        <taxon>Bacteria</taxon>
        <taxon>Pseudomonadati</taxon>
        <taxon>Pseudomonadota</taxon>
        <taxon>Alphaproteobacteria</taxon>
        <taxon>Hyphomicrobiales</taxon>
        <taxon>Salinarimonadaceae</taxon>
        <taxon>Saliniramus</taxon>
    </lineage>
</organism>
<evidence type="ECO:0000313" key="2">
    <source>
        <dbReference type="Proteomes" id="UP000050497"/>
    </source>
</evidence>
<comment type="caution">
    <text evidence="1">The sequence shown here is derived from an EMBL/GenBank/DDBJ whole genome shotgun (WGS) entry which is preliminary data.</text>
</comment>
<reference evidence="1 2" key="1">
    <citation type="submission" date="2015-09" db="EMBL/GenBank/DDBJ databases">
        <title>Identification and resolution of microdiversity through metagenomic sequencing of parallel consortia.</title>
        <authorList>
            <person name="Nelson W.C."/>
            <person name="Romine M.F."/>
            <person name="Lindemann S.R."/>
        </authorList>
    </citation>
    <scope>NUCLEOTIDE SEQUENCE [LARGE SCALE GENOMIC DNA]</scope>
    <source>
        <strain evidence="1">HL-109</strain>
    </source>
</reference>
<protein>
    <submittedName>
        <fullName evidence="1">Uncharacterized protein</fullName>
    </submittedName>
</protein>
<gene>
    <name evidence="1" type="ORF">HLUCCO17_05745</name>
</gene>
<accession>A0A0P7XVW7</accession>
<evidence type="ECO:0000313" key="1">
    <source>
        <dbReference type="EMBL" id="KPQ11689.1"/>
    </source>
</evidence>
<dbReference type="Proteomes" id="UP000050497">
    <property type="component" value="Unassembled WGS sequence"/>
</dbReference>
<name>A0A0P7XVW7_9HYPH</name>
<proteinExistence type="predicted"/>
<dbReference type="AlphaFoldDB" id="A0A0P7XVW7"/>
<sequence length="35" mass="4142">MEETTFWRILFATYQSLTDWIKALWLIIPPVSSSP</sequence>
<dbReference type="EMBL" id="LJSX01000006">
    <property type="protein sequence ID" value="KPQ11689.1"/>
    <property type="molecule type" value="Genomic_DNA"/>
</dbReference>